<sequence>MILDVSDASFQAEVLDRSATVPVIVDLWAPWCEPCKTIGPILEKLTKAANGRVVLAKVNVDQNPAIAAAFKAQSIPAVYAMKDGAVLDGFVGAYPEHVIEEFVRGLIPGEELVSVESLLALGDETSLRAAFTLEPTNELVVVALAKLLISRSDIPAALALLTSIPSTPQIQLLIDEAKLAFAPTDDFDEQLSNLLPKVKQDDDARSAYLAILETMGVNDPRTAGHRKKFTAQLF</sequence>
<dbReference type="GO" id="GO:0005737">
    <property type="term" value="C:cytoplasm"/>
    <property type="evidence" value="ECO:0007669"/>
    <property type="project" value="TreeGrafter"/>
</dbReference>
<gene>
    <name evidence="5" type="ORF">UFOPK2657_00649</name>
    <name evidence="6" type="ORF">UFOPK4000_00159</name>
</gene>
<dbReference type="SUPFAM" id="SSF52833">
    <property type="entry name" value="Thioredoxin-like"/>
    <property type="match status" value="1"/>
</dbReference>
<dbReference type="PANTHER" id="PTHR45663:SF11">
    <property type="entry name" value="GEO12009P1"/>
    <property type="match status" value="1"/>
</dbReference>
<keyword evidence="3" id="KW-1015">Disulfide bond</keyword>
<feature type="domain" description="Thioredoxin" evidence="4">
    <location>
        <begin position="3"/>
        <end position="108"/>
    </location>
</feature>
<evidence type="ECO:0000256" key="2">
    <source>
        <dbReference type="ARBA" id="ARBA00022982"/>
    </source>
</evidence>
<keyword evidence="2" id="KW-0249">Electron transport</keyword>
<dbReference type="InterPro" id="IPR011990">
    <property type="entry name" value="TPR-like_helical_dom_sf"/>
</dbReference>
<evidence type="ECO:0000259" key="4">
    <source>
        <dbReference type="PROSITE" id="PS51352"/>
    </source>
</evidence>
<dbReference type="AlphaFoldDB" id="A0A6J6QPU7"/>
<dbReference type="CDD" id="cd02956">
    <property type="entry name" value="ybbN"/>
    <property type="match status" value="1"/>
</dbReference>
<dbReference type="InterPro" id="IPR017937">
    <property type="entry name" value="Thioredoxin_CS"/>
</dbReference>
<dbReference type="Gene3D" id="3.40.30.10">
    <property type="entry name" value="Glutaredoxin"/>
    <property type="match status" value="1"/>
</dbReference>
<dbReference type="InterPro" id="IPR036249">
    <property type="entry name" value="Thioredoxin-like_sf"/>
</dbReference>
<accession>A0A6J6QPU7</accession>
<evidence type="ECO:0000313" key="5">
    <source>
        <dbReference type="EMBL" id="CAB4713821.1"/>
    </source>
</evidence>
<evidence type="ECO:0000313" key="6">
    <source>
        <dbReference type="EMBL" id="CAB4982047.1"/>
    </source>
</evidence>
<evidence type="ECO:0000256" key="1">
    <source>
        <dbReference type="ARBA" id="ARBA00022448"/>
    </source>
</evidence>
<dbReference type="EMBL" id="CAEZYG010000102">
    <property type="protein sequence ID" value="CAB4713821.1"/>
    <property type="molecule type" value="Genomic_DNA"/>
</dbReference>
<name>A0A6J6QPU7_9ZZZZ</name>
<dbReference type="GO" id="GO:0015035">
    <property type="term" value="F:protein-disulfide reductase activity"/>
    <property type="evidence" value="ECO:0007669"/>
    <property type="project" value="TreeGrafter"/>
</dbReference>
<reference evidence="5" key="1">
    <citation type="submission" date="2020-05" db="EMBL/GenBank/DDBJ databases">
        <authorList>
            <person name="Chiriac C."/>
            <person name="Salcher M."/>
            <person name="Ghai R."/>
            <person name="Kavagutti S V."/>
        </authorList>
    </citation>
    <scope>NUCLEOTIDE SEQUENCE</scope>
</reference>
<dbReference type="EMBL" id="CAFBOT010000014">
    <property type="protein sequence ID" value="CAB4982047.1"/>
    <property type="molecule type" value="Genomic_DNA"/>
</dbReference>
<keyword evidence="1" id="KW-0813">Transport</keyword>
<dbReference type="PANTHER" id="PTHR45663">
    <property type="entry name" value="GEO12009P1"/>
    <property type="match status" value="1"/>
</dbReference>
<protein>
    <submittedName>
        <fullName evidence="5">Unannotated protein</fullName>
    </submittedName>
</protein>
<dbReference type="GO" id="GO:0006950">
    <property type="term" value="P:response to stress"/>
    <property type="evidence" value="ECO:0007669"/>
    <property type="project" value="UniProtKB-ARBA"/>
</dbReference>
<proteinExistence type="predicted"/>
<dbReference type="Pfam" id="PF00085">
    <property type="entry name" value="Thioredoxin"/>
    <property type="match status" value="1"/>
</dbReference>
<dbReference type="InterPro" id="IPR013766">
    <property type="entry name" value="Thioredoxin_domain"/>
</dbReference>
<dbReference type="Gene3D" id="1.25.40.10">
    <property type="entry name" value="Tetratricopeptide repeat domain"/>
    <property type="match status" value="1"/>
</dbReference>
<dbReference type="PROSITE" id="PS00194">
    <property type="entry name" value="THIOREDOXIN_1"/>
    <property type="match status" value="1"/>
</dbReference>
<evidence type="ECO:0000256" key="3">
    <source>
        <dbReference type="ARBA" id="ARBA00023157"/>
    </source>
</evidence>
<organism evidence="5">
    <name type="scientific">freshwater metagenome</name>
    <dbReference type="NCBI Taxonomy" id="449393"/>
    <lineage>
        <taxon>unclassified sequences</taxon>
        <taxon>metagenomes</taxon>
        <taxon>ecological metagenomes</taxon>
    </lineage>
</organism>
<dbReference type="PROSITE" id="PS51352">
    <property type="entry name" value="THIOREDOXIN_2"/>
    <property type="match status" value="1"/>
</dbReference>